<accession>A0ABU0S3A5</accession>
<comment type="caution">
    <text evidence="2">The sequence shown here is derived from an EMBL/GenBank/DDBJ whole genome shotgun (WGS) entry which is preliminary data.</text>
</comment>
<dbReference type="Proteomes" id="UP001237780">
    <property type="component" value="Unassembled WGS sequence"/>
</dbReference>
<evidence type="ECO:0000313" key="2">
    <source>
        <dbReference type="EMBL" id="MDQ0995203.1"/>
    </source>
</evidence>
<organism evidence="2 3">
    <name type="scientific">Phyllobacterium ifriqiyense</name>
    <dbReference type="NCBI Taxonomy" id="314238"/>
    <lineage>
        <taxon>Bacteria</taxon>
        <taxon>Pseudomonadati</taxon>
        <taxon>Pseudomonadota</taxon>
        <taxon>Alphaproteobacteria</taxon>
        <taxon>Hyphomicrobiales</taxon>
        <taxon>Phyllobacteriaceae</taxon>
        <taxon>Phyllobacterium</taxon>
    </lineage>
</organism>
<proteinExistence type="predicted"/>
<evidence type="ECO:0000259" key="1">
    <source>
        <dbReference type="Pfam" id="PF21702"/>
    </source>
</evidence>
<keyword evidence="3" id="KW-1185">Reference proteome</keyword>
<dbReference type="EMBL" id="JAUSZT010000002">
    <property type="protein sequence ID" value="MDQ0995203.1"/>
    <property type="molecule type" value="Genomic_DNA"/>
</dbReference>
<evidence type="ECO:0000313" key="3">
    <source>
        <dbReference type="Proteomes" id="UP001237780"/>
    </source>
</evidence>
<dbReference type="Gene3D" id="2.60.40.1180">
    <property type="entry name" value="Golgi alpha-mannosidase II"/>
    <property type="match status" value="1"/>
</dbReference>
<gene>
    <name evidence="2" type="ORF">QFZ34_000380</name>
</gene>
<dbReference type="InterPro" id="IPR013780">
    <property type="entry name" value="Glyco_hydro_b"/>
</dbReference>
<name>A0ABU0S3A5_9HYPH</name>
<reference evidence="2 3" key="1">
    <citation type="submission" date="2023-07" db="EMBL/GenBank/DDBJ databases">
        <title>Comparative genomics of wheat-associated soil bacteria to identify genetic determinants of phenazine resistance.</title>
        <authorList>
            <person name="Mouncey N."/>
        </authorList>
    </citation>
    <scope>NUCLEOTIDE SEQUENCE [LARGE SCALE GENOMIC DNA]</scope>
    <source>
        <strain evidence="2 3">W4I11</strain>
    </source>
</reference>
<protein>
    <recommendedName>
        <fullName evidence="1">Alpha-1,4-glucan:maltose-1-phosphate maltosyltransferase C-terminal domain-containing protein</fullName>
    </recommendedName>
</protein>
<dbReference type="InterPro" id="IPR049171">
    <property type="entry name" value="GLGE_C"/>
</dbReference>
<feature type="domain" description="Alpha-1,4-glucan:maltose-1-phosphate maltosyltransferase C-terminal" evidence="1">
    <location>
        <begin position="4"/>
        <end position="85"/>
    </location>
</feature>
<sequence length="93" mass="10785">MPGNDKVLYYGKMDFDEESYLLFHVTLDPHNPQSFHFEVPLWEFGLPDGASVEVEDLINGGRFTWHGKVHSLRLDPSVRPYAIWRIFPPGAKR</sequence>
<dbReference type="Pfam" id="PF21702">
    <property type="entry name" value="GLGE_C"/>
    <property type="match status" value="1"/>
</dbReference>